<dbReference type="Proteomes" id="UP000593561">
    <property type="component" value="Unassembled WGS sequence"/>
</dbReference>
<dbReference type="SUPFAM" id="SSF64484">
    <property type="entry name" value="beta and beta-prime subunits of DNA dependent RNA-polymerase"/>
    <property type="match status" value="1"/>
</dbReference>
<proteinExistence type="predicted"/>
<dbReference type="Gene3D" id="2.40.270.10">
    <property type="entry name" value="DNA-directed RNA polymerase, subunit 2, domain 6"/>
    <property type="match status" value="1"/>
</dbReference>
<evidence type="ECO:0000256" key="4">
    <source>
        <dbReference type="ARBA" id="ARBA00022695"/>
    </source>
</evidence>
<organism evidence="6 7">
    <name type="scientific">Gossypium davidsonii</name>
    <name type="common">Davidson's cotton</name>
    <name type="synonym">Gossypium klotzschianum subsp. davidsonii</name>
    <dbReference type="NCBI Taxonomy" id="34287"/>
    <lineage>
        <taxon>Eukaryota</taxon>
        <taxon>Viridiplantae</taxon>
        <taxon>Streptophyta</taxon>
        <taxon>Embryophyta</taxon>
        <taxon>Tracheophyta</taxon>
        <taxon>Spermatophyta</taxon>
        <taxon>Magnoliopsida</taxon>
        <taxon>eudicotyledons</taxon>
        <taxon>Gunneridae</taxon>
        <taxon>Pentapetalae</taxon>
        <taxon>rosids</taxon>
        <taxon>malvids</taxon>
        <taxon>Malvales</taxon>
        <taxon>Malvaceae</taxon>
        <taxon>Malvoideae</taxon>
        <taxon>Gossypium</taxon>
    </lineage>
</organism>
<dbReference type="GO" id="GO:0003899">
    <property type="term" value="F:DNA-directed RNA polymerase activity"/>
    <property type="evidence" value="ECO:0007669"/>
    <property type="project" value="UniProtKB-EC"/>
</dbReference>
<dbReference type="EC" id="2.7.7.6" evidence="1"/>
<dbReference type="Gene3D" id="3.90.1100.10">
    <property type="match status" value="1"/>
</dbReference>
<gene>
    <name evidence="6" type="ORF">Godav_016662</name>
</gene>
<keyword evidence="3" id="KW-0808">Transferase</keyword>
<evidence type="ECO:0000256" key="5">
    <source>
        <dbReference type="ARBA" id="ARBA00023163"/>
    </source>
</evidence>
<dbReference type="InterPro" id="IPR037033">
    <property type="entry name" value="DNA-dir_RNAP_su2_hyb_sf"/>
</dbReference>
<keyword evidence="7" id="KW-1185">Reference proteome</keyword>
<evidence type="ECO:0000313" key="7">
    <source>
        <dbReference type="Proteomes" id="UP000593561"/>
    </source>
</evidence>
<dbReference type="EMBL" id="JABFAC010000001">
    <property type="protein sequence ID" value="MBA0603966.1"/>
    <property type="molecule type" value="Genomic_DNA"/>
</dbReference>
<sequence>MSSNMQRQAILLSRSEKCIVGTGLERQVALDLGVFAIADHEGKIISTADGVATIGGELALEKNVLVAYMPWEGYNN</sequence>
<dbReference type="AlphaFoldDB" id="A0A7J8QS43"/>
<dbReference type="Gene3D" id="2.40.50.100">
    <property type="match status" value="1"/>
</dbReference>
<keyword evidence="2" id="KW-0240">DNA-directed RNA polymerase</keyword>
<evidence type="ECO:0000256" key="1">
    <source>
        <dbReference type="ARBA" id="ARBA00012418"/>
    </source>
</evidence>
<dbReference type="GO" id="GO:0003677">
    <property type="term" value="F:DNA binding"/>
    <property type="evidence" value="ECO:0007669"/>
    <property type="project" value="InterPro"/>
</dbReference>
<protein>
    <recommendedName>
        <fullName evidence="1">DNA-directed RNA polymerase</fullName>
        <ecNumber evidence="1">2.7.7.6</ecNumber>
    </recommendedName>
</protein>
<evidence type="ECO:0000313" key="6">
    <source>
        <dbReference type="EMBL" id="MBA0603966.1"/>
    </source>
</evidence>
<evidence type="ECO:0000256" key="3">
    <source>
        <dbReference type="ARBA" id="ARBA00022679"/>
    </source>
</evidence>
<dbReference type="GO" id="GO:0006351">
    <property type="term" value="P:DNA-templated transcription"/>
    <property type="evidence" value="ECO:0007669"/>
    <property type="project" value="InterPro"/>
</dbReference>
<keyword evidence="5" id="KW-0804">Transcription</keyword>
<name>A0A7J8QS43_GOSDV</name>
<accession>A0A7J8QS43</accession>
<reference evidence="6 7" key="1">
    <citation type="journal article" date="2019" name="Genome Biol. Evol.">
        <title>Insights into the evolution of the New World diploid cottons (Gossypium, subgenus Houzingenia) based on genome sequencing.</title>
        <authorList>
            <person name="Grover C.E."/>
            <person name="Arick M.A. 2nd"/>
            <person name="Thrash A."/>
            <person name="Conover J.L."/>
            <person name="Sanders W.S."/>
            <person name="Peterson D.G."/>
            <person name="Frelichowski J.E."/>
            <person name="Scheffler J.A."/>
            <person name="Scheffler B.E."/>
            <person name="Wendel J.F."/>
        </authorList>
    </citation>
    <scope>NUCLEOTIDE SEQUENCE [LARGE SCALE GENOMIC DNA]</scope>
    <source>
        <strain evidence="6">27</strain>
        <tissue evidence="6">Leaf</tissue>
    </source>
</reference>
<keyword evidence="4" id="KW-0548">Nucleotidyltransferase</keyword>
<evidence type="ECO:0000256" key="2">
    <source>
        <dbReference type="ARBA" id="ARBA00022478"/>
    </source>
</evidence>
<dbReference type="GO" id="GO:0000428">
    <property type="term" value="C:DNA-directed RNA polymerase complex"/>
    <property type="evidence" value="ECO:0007669"/>
    <property type="project" value="UniProtKB-KW"/>
</dbReference>
<comment type="caution">
    <text evidence="6">The sequence shown here is derived from an EMBL/GenBank/DDBJ whole genome shotgun (WGS) entry which is preliminary data.</text>
</comment>